<dbReference type="RefSeq" id="WP_377263331.1">
    <property type="nucleotide sequence ID" value="NZ_JBHMAA010000019.1"/>
</dbReference>
<sequence>MPDSAHRTRPYPDLPRNLRSALSVLLVHPPGADAGIIISQLDRLNADVASLWPWSGPLPPADLAVVFTEAARREQTGDMLHAFDGAIVASVDPHEKGVIDSLLAVGVHALLVRPLRIDTIISQIAMAQAIHAQQSSLQRKQAHLEERLRMRRTIEKAVAIVTHRLELAPDQAYGHLRKFAMEKRQSLEAVARGIVDGE</sequence>
<gene>
    <name evidence="2" type="ORF">ACFFP0_17715</name>
</gene>
<dbReference type="PROSITE" id="PS50921">
    <property type="entry name" value="ANTAR"/>
    <property type="match status" value="1"/>
</dbReference>
<keyword evidence="3" id="KW-1185">Reference proteome</keyword>
<dbReference type="Pfam" id="PF03861">
    <property type="entry name" value="ANTAR"/>
    <property type="match status" value="1"/>
</dbReference>
<proteinExistence type="predicted"/>
<name>A0ABV6AKT6_9HYPH</name>
<dbReference type="InterPro" id="IPR036388">
    <property type="entry name" value="WH-like_DNA-bd_sf"/>
</dbReference>
<evidence type="ECO:0000313" key="3">
    <source>
        <dbReference type="Proteomes" id="UP001589692"/>
    </source>
</evidence>
<dbReference type="InterPro" id="IPR011006">
    <property type="entry name" value="CheY-like_superfamily"/>
</dbReference>
<dbReference type="Proteomes" id="UP001589692">
    <property type="component" value="Unassembled WGS sequence"/>
</dbReference>
<protein>
    <submittedName>
        <fullName evidence="2">ANTAR domain-containing response regulator</fullName>
    </submittedName>
</protein>
<comment type="caution">
    <text evidence="2">The sequence shown here is derived from an EMBL/GenBank/DDBJ whole genome shotgun (WGS) entry which is preliminary data.</text>
</comment>
<accession>A0ABV6AKT6</accession>
<dbReference type="InterPro" id="IPR005561">
    <property type="entry name" value="ANTAR"/>
</dbReference>
<dbReference type="Gene3D" id="3.40.50.2300">
    <property type="match status" value="1"/>
</dbReference>
<dbReference type="Pfam" id="PF21332">
    <property type="entry name" value="AmiR_N"/>
    <property type="match status" value="1"/>
</dbReference>
<reference evidence="2 3" key="1">
    <citation type="submission" date="2024-09" db="EMBL/GenBank/DDBJ databases">
        <authorList>
            <person name="Sun Q."/>
            <person name="Mori K."/>
        </authorList>
    </citation>
    <scope>NUCLEOTIDE SEQUENCE [LARGE SCALE GENOMIC DNA]</scope>
    <source>
        <strain evidence="2 3">TBRC 4938</strain>
    </source>
</reference>
<dbReference type="Gene3D" id="1.10.10.10">
    <property type="entry name" value="Winged helix-like DNA-binding domain superfamily/Winged helix DNA-binding domain"/>
    <property type="match status" value="1"/>
</dbReference>
<dbReference type="InterPro" id="IPR049021">
    <property type="entry name" value="AmiR_N"/>
</dbReference>
<dbReference type="SUPFAM" id="SSF52172">
    <property type="entry name" value="CheY-like"/>
    <property type="match status" value="1"/>
</dbReference>
<feature type="domain" description="ANTAR" evidence="1">
    <location>
        <begin position="134"/>
        <end position="195"/>
    </location>
</feature>
<evidence type="ECO:0000313" key="2">
    <source>
        <dbReference type="EMBL" id="MFB9950694.1"/>
    </source>
</evidence>
<dbReference type="EMBL" id="JBHMAA010000019">
    <property type="protein sequence ID" value="MFB9950694.1"/>
    <property type="molecule type" value="Genomic_DNA"/>
</dbReference>
<dbReference type="SMART" id="SM01012">
    <property type="entry name" value="ANTAR"/>
    <property type="match status" value="1"/>
</dbReference>
<organism evidence="2 3">
    <name type="scientific">Rhizobium puerariae</name>
    <dbReference type="NCBI Taxonomy" id="1585791"/>
    <lineage>
        <taxon>Bacteria</taxon>
        <taxon>Pseudomonadati</taxon>
        <taxon>Pseudomonadota</taxon>
        <taxon>Alphaproteobacteria</taxon>
        <taxon>Hyphomicrobiales</taxon>
        <taxon>Rhizobiaceae</taxon>
        <taxon>Rhizobium/Agrobacterium group</taxon>
        <taxon>Rhizobium</taxon>
    </lineage>
</organism>
<evidence type="ECO:0000259" key="1">
    <source>
        <dbReference type="PROSITE" id="PS50921"/>
    </source>
</evidence>